<gene>
    <name evidence="5" type="ORF">AB8O55_21015</name>
</gene>
<dbReference type="Gene3D" id="3.30.450.20">
    <property type="entry name" value="PAS domain"/>
    <property type="match status" value="3"/>
</dbReference>
<evidence type="ECO:0000259" key="4">
    <source>
        <dbReference type="PROSITE" id="PS50887"/>
    </source>
</evidence>
<evidence type="ECO:0000259" key="1">
    <source>
        <dbReference type="PROSITE" id="PS50112"/>
    </source>
</evidence>
<dbReference type="Pfam" id="PF00563">
    <property type="entry name" value="EAL"/>
    <property type="match status" value="1"/>
</dbReference>
<dbReference type="Gene3D" id="3.30.70.270">
    <property type="match status" value="1"/>
</dbReference>
<dbReference type="InterPro" id="IPR035919">
    <property type="entry name" value="EAL_sf"/>
</dbReference>
<dbReference type="CDD" id="cd01948">
    <property type="entry name" value="EAL"/>
    <property type="match status" value="1"/>
</dbReference>
<dbReference type="InterPro" id="IPR000700">
    <property type="entry name" value="PAS-assoc_C"/>
</dbReference>
<feature type="domain" description="GGDEF" evidence="4">
    <location>
        <begin position="518"/>
        <end position="650"/>
    </location>
</feature>
<evidence type="ECO:0000259" key="2">
    <source>
        <dbReference type="PROSITE" id="PS50113"/>
    </source>
</evidence>
<dbReference type="InterPro" id="IPR052155">
    <property type="entry name" value="Biofilm_reg_signaling"/>
</dbReference>
<dbReference type="PROSITE" id="PS50883">
    <property type="entry name" value="EAL"/>
    <property type="match status" value="1"/>
</dbReference>
<dbReference type="InterPro" id="IPR000160">
    <property type="entry name" value="GGDEF_dom"/>
</dbReference>
<dbReference type="SUPFAM" id="SSF141868">
    <property type="entry name" value="EAL domain-like"/>
    <property type="match status" value="1"/>
</dbReference>
<dbReference type="InterPro" id="IPR001633">
    <property type="entry name" value="EAL_dom"/>
</dbReference>
<dbReference type="Pfam" id="PF00990">
    <property type="entry name" value="GGDEF"/>
    <property type="match status" value="1"/>
</dbReference>
<dbReference type="InterPro" id="IPR029787">
    <property type="entry name" value="Nucleotide_cyclase"/>
</dbReference>
<reference evidence="5 6" key="1">
    <citation type="submission" date="2024-08" db="EMBL/GenBank/DDBJ databases">
        <title>Genome mining of Saccharopolyspora cebuensis PGLac3 from Nigerian medicinal plant.</title>
        <authorList>
            <person name="Ezeobiora C.E."/>
            <person name="Igbokwe N.H."/>
            <person name="Amin D.H."/>
            <person name="Mendie U.E."/>
        </authorList>
    </citation>
    <scope>NUCLEOTIDE SEQUENCE [LARGE SCALE GENOMIC DNA]</scope>
    <source>
        <strain evidence="5 6">PGLac3</strain>
    </source>
</reference>
<dbReference type="Pfam" id="PF13426">
    <property type="entry name" value="PAS_9"/>
    <property type="match status" value="1"/>
</dbReference>
<keyword evidence="6" id="KW-1185">Reference proteome</keyword>
<dbReference type="Gene3D" id="3.20.20.450">
    <property type="entry name" value="EAL domain"/>
    <property type="match status" value="1"/>
</dbReference>
<dbReference type="PANTHER" id="PTHR44757:SF2">
    <property type="entry name" value="BIOFILM ARCHITECTURE MAINTENANCE PROTEIN MBAA"/>
    <property type="match status" value="1"/>
</dbReference>
<sequence length="934" mass="100421">MADAQDSNGFARTARELRDAAWPLTGSVPWWCGTGGDAEPGWSGNLGPLLGLPGAAEAEVRAEFAHLLRPLLDAADAEPDRREFDVHRARESRETGPVVLRLRARRCDDEAGGLVGVITDVTTEAEGRQALADLAERYRSLIEQHPEPVCVHQDELVVYVNTAALRLVGAESSAAVVGRPLADFLTRETRVGLRRQLAVLSGPAGTPPAAGYLVRLDGSQVLVEAVSVRTTWNGRPAVQAVLRDISAQRAAEAALHDQAALMHHVHNAIISTTGDAVITSWNPAAEAIYGLPSHRALGRPAGEVFGAAVDPAELVDSGGVTEIEHRHADGTPLTIRISAARLADGFILVCADETARRRAEEHYATVVDSLGEGVVVVDTDGRIESANPAAAQILGTTREHLLGLRAATWALYHRNGKALEDGAHPSSMTGRTGQPQRLRSVRTVRGDGRGVWLSISTHSLTPGDPPPHPVVLSFTDITESRAIRKRLERQAVRDPLTGLANRSTVLRRLSTDLRTARTPVAVLFIDLDRFKVINDSLGHQFGDRVLRMIARRLSGMVRPDELAGRLGGDEFVVLSGGEVGDLRRLADRVRSALDAPLTAHGRQIHVEASVGIAVADTDDRRNAEEVLRDADVAMYQAKSRGRGQLAVFDVGLRERMQRHLELEQDLRRAGRLDQLWLAYQPIVSLPERRPVAVEGLLRWTHPVHGTVSPGEFIPLAEESGLIHDIGARMLGTATRELAGYRGGGGLPLTLKANLSARQLDDPSLVESVLAALEAAGLPPEVLCLEITESALMEDVRNAKQTLESVRRAGVALAIDDFGTGHSSLAQLLRLPVDTLKIDRSFTARIGPAAEARAIVQSIIAMAHAVGLSVIAEGVEDAEQLAVLVDLGCDEVQGFHFGRPTPITELPEVLAGITPEVEVPAQQPSTADTPAHRLR</sequence>
<feature type="domain" description="PAS" evidence="1">
    <location>
        <begin position="359"/>
        <end position="403"/>
    </location>
</feature>
<dbReference type="InterPro" id="IPR000014">
    <property type="entry name" value="PAS"/>
</dbReference>
<feature type="domain" description="EAL" evidence="3">
    <location>
        <begin position="659"/>
        <end position="913"/>
    </location>
</feature>
<protein>
    <submittedName>
        <fullName evidence="5">EAL domain-containing protein</fullName>
    </submittedName>
</protein>
<dbReference type="Pfam" id="PF13188">
    <property type="entry name" value="PAS_8"/>
    <property type="match status" value="1"/>
</dbReference>
<dbReference type="InterPro" id="IPR013767">
    <property type="entry name" value="PAS_fold"/>
</dbReference>
<dbReference type="RefSeq" id="WP_345360714.1">
    <property type="nucleotide sequence ID" value="NZ_BAABII010000005.1"/>
</dbReference>
<dbReference type="EMBL" id="JBGEHV010000044">
    <property type="protein sequence ID" value="MEY8041899.1"/>
    <property type="molecule type" value="Genomic_DNA"/>
</dbReference>
<dbReference type="NCBIfam" id="TIGR00254">
    <property type="entry name" value="GGDEF"/>
    <property type="match status" value="1"/>
</dbReference>
<dbReference type="Proteomes" id="UP001564626">
    <property type="component" value="Unassembled WGS sequence"/>
</dbReference>
<evidence type="ECO:0000313" key="5">
    <source>
        <dbReference type="EMBL" id="MEY8041899.1"/>
    </source>
</evidence>
<comment type="caution">
    <text evidence="5">The sequence shown here is derived from an EMBL/GenBank/DDBJ whole genome shotgun (WGS) entry which is preliminary data.</text>
</comment>
<evidence type="ECO:0000259" key="3">
    <source>
        <dbReference type="PROSITE" id="PS50883"/>
    </source>
</evidence>
<dbReference type="CDD" id="cd00130">
    <property type="entry name" value="PAS"/>
    <property type="match status" value="3"/>
</dbReference>
<dbReference type="InterPro" id="IPR035965">
    <property type="entry name" value="PAS-like_dom_sf"/>
</dbReference>
<dbReference type="SUPFAM" id="SSF55785">
    <property type="entry name" value="PYP-like sensor domain (PAS domain)"/>
    <property type="match status" value="3"/>
</dbReference>
<dbReference type="SMART" id="SM00267">
    <property type="entry name" value="GGDEF"/>
    <property type="match status" value="1"/>
</dbReference>
<dbReference type="InterPro" id="IPR043128">
    <property type="entry name" value="Rev_trsase/Diguanyl_cyclase"/>
</dbReference>
<dbReference type="PANTHER" id="PTHR44757">
    <property type="entry name" value="DIGUANYLATE CYCLASE DGCP"/>
    <property type="match status" value="1"/>
</dbReference>
<dbReference type="SMART" id="SM00091">
    <property type="entry name" value="PAS"/>
    <property type="match status" value="3"/>
</dbReference>
<dbReference type="PROSITE" id="PS50112">
    <property type="entry name" value="PAS"/>
    <property type="match status" value="1"/>
</dbReference>
<proteinExistence type="predicted"/>
<accession>A0ABV4CLC2</accession>
<dbReference type="PROSITE" id="PS50887">
    <property type="entry name" value="GGDEF"/>
    <property type="match status" value="1"/>
</dbReference>
<dbReference type="Pfam" id="PF00989">
    <property type="entry name" value="PAS"/>
    <property type="match status" value="1"/>
</dbReference>
<dbReference type="SUPFAM" id="SSF55073">
    <property type="entry name" value="Nucleotide cyclase"/>
    <property type="match status" value="1"/>
</dbReference>
<dbReference type="CDD" id="cd01949">
    <property type="entry name" value="GGDEF"/>
    <property type="match status" value="1"/>
</dbReference>
<evidence type="ECO:0000313" key="6">
    <source>
        <dbReference type="Proteomes" id="UP001564626"/>
    </source>
</evidence>
<dbReference type="SMART" id="SM00052">
    <property type="entry name" value="EAL"/>
    <property type="match status" value="1"/>
</dbReference>
<dbReference type="PROSITE" id="PS50113">
    <property type="entry name" value="PAC"/>
    <property type="match status" value="1"/>
</dbReference>
<dbReference type="NCBIfam" id="TIGR00229">
    <property type="entry name" value="sensory_box"/>
    <property type="match status" value="2"/>
</dbReference>
<organism evidence="5 6">
    <name type="scientific">Saccharopolyspora cebuensis</name>
    <dbReference type="NCBI Taxonomy" id="418759"/>
    <lineage>
        <taxon>Bacteria</taxon>
        <taxon>Bacillati</taxon>
        <taxon>Actinomycetota</taxon>
        <taxon>Actinomycetes</taxon>
        <taxon>Pseudonocardiales</taxon>
        <taxon>Pseudonocardiaceae</taxon>
        <taxon>Saccharopolyspora</taxon>
    </lineage>
</organism>
<name>A0ABV4CLC2_9PSEU</name>
<feature type="domain" description="PAC" evidence="2">
    <location>
        <begin position="437"/>
        <end position="489"/>
    </location>
</feature>